<organism evidence="4 5">
    <name type="scientific">Pisum sativum</name>
    <name type="common">Garden pea</name>
    <name type="synonym">Lathyrus oleraceus</name>
    <dbReference type="NCBI Taxonomy" id="3888"/>
    <lineage>
        <taxon>Eukaryota</taxon>
        <taxon>Viridiplantae</taxon>
        <taxon>Streptophyta</taxon>
        <taxon>Embryophyta</taxon>
        <taxon>Tracheophyta</taxon>
        <taxon>Spermatophyta</taxon>
        <taxon>Magnoliopsida</taxon>
        <taxon>eudicotyledons</taxon>
        <taxon>Gunneridae</taxon>
        <taxon>Pentapetalae</taxon>
        <taxon>rosids</taxon>
        <taxon>fabids</taxon>
        <taxon>Fabales</taxon>
        <taxon>Fabaceae</taxon>
        <taxon>Papilionoideae</taxon>
        <taxon>50 kb inversion clade</taxon>
        <taxon>NPAAA clade</taxon>
        <taxon>Hologalegina</taxon>
        <taxon>IRL clade</taxon>
        <taxon>Fabeae</taxon>
        <taxon>Lathyrus</taxon>
    </lineage>
</organism>
<evidence type="ECO:0000256" key="1">
    <source>
        <dbReference type="RuleBase" id="RU367048"/>
    </source>
</evidence>
<dbReference type="PANTHER" id="PTHR13027">
    <property type="entry name" value="SAND PROTEIN-RELATED"/>
    <property type="match status" value="1"/>
</dbReference>
<gene>
    <name evidence="4" type="ORF">KIW84_076139</name>
</gene>
<proteinExistence type="inferred from homology"/>
<dbReference type="GO" id="GO:0016192">
    <property type="term" value="P:vesicle-mediated transport"/>
    <property type="evidence" value="ECO:0007669"/>
    <property type="project" value="InterPro"/>
</dbReference>
<keyword evidence="2" id="KW-0732">Signal</keyword>
<feature type="domain" description="FUZ/MON1/HPS1 third Longin" evidence="3">
    <location>
        <begin position="103"/>
        <end position="188"/>
    </location>
</feature>
<dbReference type="InterPro" id="IPR043970">
    <property type="entry name" value="FUZ/MON1/HPS1_longin_3"/>
</dbReference>
<protein>
    <recommendedName>
        <fullName evidence="1">Vacuolar fusion protein MON1 homolog</fullName>
    </recommendedName>
</protein>
<feature type="signal peptide" evidence="2">
    <location>
        <begin position="1"/>
        <end position="21"/>
    </location>
</feature>
<dbReference type="Proteomes" id="UP001058974">
    <property type="component" value="Chromosome 7"/>
</dbReference>
<dbReference type="AlphaFoldDB" id="A0A9D5A1Z3"/>
<evidence type="ECO:0000256" key="2">
    <source>
        <dbReference type="SAM" id="SignalP"/>
    </source>
</evidence>
<dbReference type="PANTHER" id="PTHR13027:SF7">
    <property type="entry name" value="VACUOLAR FUSION PROTEIN MON1 HOMOLOG"/>
    <property type="match status" value="1"/>
</dbReference>
<dbReference type="GO" id="GO:0006623">
    <property type="term" value="P:protein targeting to vacuole"/>
    <property type="evidence" value="ECO:0007669"/>
    <property type="project" value="UniProtKB-UniRule"/>
</dbReference>
<evidence type="ECO:0000313" key="5">
    <source>
        <dbReference type="Proteomes" id="UP001058974"/>
    </source>
</evidence>
<accession>A0A9D5A1Z3</accession>
<comment type="similarity">
    <text evidence="1">Belongs to the MON1/SAND family.</text>
</comment>
<name>A0A9D5A1Z3_PEA</name>
<comment type="caution">
    <text evidence="4">The sequence shown here is derived from an EMBL/GenBank/DDBJ whole genome shotgun (WGS) entry which is preliminary data.</text>
</comment>
<reference evidence="4 5" key="1">
    <citation type="journal article" date="2022" name="Nat. Genet.">
        <title>Improved pea reference genome and pan-genome highlight genomic features and evolutionary characteristics.</title>
        <authorList>
            <person name="Yang T."/>
            <person name="Liu R."/>
            <person name="Luo Y."/>
            <person name="Hu S."/>
            <person name="Wang D."/>
            <person name="Wang C."/>
            <person name="Pandey M.K."/>
            <person name="Ge S."/>
            <person name="Xu Q."/>
            <person name="Li N."/>
            <person name="Li G."/>
            <person name="Huang Y."/>
            <person name="Saxena R.K."/>
            <person name="Ji Y."/>
            <person name="Li M."/>
            <person name="Yan X."/>
            <person name="He Y."/>
            <person name="Liu Y."/>
            <person name="Wang X."/>
            <person name="Xiang C."/>
            <person name="Varshney R.K."/>
            <person name="Ding H."/>
            <person name="Gao S."/>
            <person name="Zong X."/>
        </authorList>
    </citation>
    <scope>NUCLEOTIDE SEQUENCE [LARGE SCALE GENOMIC DNA]</scope>
    <source>
        <strain evidence="4 5">cv. Zhongwan 6</strain>
    </source>
</reference>
<comment type="function">
    <text evidence="1">Plays an important role in membrane trafficking through the secretory apparatus.</text>
</comment>
<sequence>MMSHNPILLSLVVVHTLTLQSDHMSLFSNYLSMQICRLRIETVLLKSNVLSEVQRSLLDGGMHVEDLPTIPQYRTSHLGQHTLPSDSPESFKEANHDIGGPAGLWHFIYRSIYLDQYVSSEFSSPISTRQQQKKLYRAYQKLFTSMHDKGIGPHRTQFRRDENYVLLCWVTQDFELYAAFDPLADKVQFLSYFLLFIASFSITTMNAPPLMLSISV</sequence>
<dbReference type="EMBL" id="JAMSHJ010000007">
    <property type="protein sequence ID" value="KAI5391163.1"/>
    <property type="molecule type" value="Genomic_DNA"/>
</dbReference>
<dbReference type="InterPro" id="IPR004353">
    <property type="entry name" value="Mon1"/>
</dbReference>
<dbReference type="Pfam" id="PF19038">
    <property type="entry name" value="Fuz_longin_3"/>
    <property type="match status" value="1"/>
</dbReference>
<feature type="chain" id="PRO_5038476553" description="Vacuolar fusion protein MON1 homolog" evidence="2">
    <location>
        <begin position="22"/>
        <end position="216"/>
    </location>
</feature>
<keyword evidence="5" id="KW-1185">Reference proteome</keyword>
<evidence type="ECO:0000313" key="4">
    <source>
        <dbReference type="EMBL" id="KAI5391163.1"/>
    </source>
</evidence>
<dbReference type="Gramene" id="Psat07G0613900-T3">
    <property type="protein sequence ID" value="KAI5391163.1"/>
    <property type="gene ID" value="KIW84_076139"/>
</dbReference>
<evidence type="ECO:0000259" key="3">
    <source>
        <dbReference type="Pfam" id="PF19038"/>
    </source>
</evidence>